<reference evidence="1 2" key="1">
    <citation type="journal article" date="2023" name="Sci. Data">
        <title>Genome assembly of the Korean intertidal mud-creeper Batillaria attramentaria.</title>
        <authorList>
            <person name="Patra A.K."/>
            <person name="Ho P.T."/>
            <person name="Jun S."/>
            <person name="Lee S.J."/>
            <person name="Kim Y."/>
            <person name="Won Y.J."/>
        </authorList>
    </citation>
    <scope>NUCLEOTIDE SEQUENCE [LARGE SCALE GENOMIC DNA]</scope>
    <source>
        <strain evidence="1">Wonlab-2016</strain>
    </source>
</reference>
<organism evidence="1 2">
    <name type="scientific">Batillaria attramentaria</name>
    <dbReference type="NCBI Taxonomy" id="370345"/>
    <lineage>
        <taxon>Eukaryota</taxon>
        <taxon>Metazoa</taxon>
        <taxon>Spiralia</taxon>
        <taxon>Lophotrochozoa</taxon>
        <taxon>Mollusca</taxon>
        <taxon>Gastropoda</taxon>
        <taxon>Caenogastropoda</taxon>
        <taxon>Sorbeoconcha</taxon>
        <taxon>Cerithioidea</taxon>
        <taxon>Batillariidae</taxon>
        <taxon>Batillaria</taxon>
    </lineage>
</organism>
<evidence type="ECO:0000313" key="2">
    <source>
        <dbReference type="Proteomes" id="UP001519460"/>
    </source>
</evidence>
<gene>
    <name evidence="1" type="ORF">BaRGS_00024392</name>
</gene>
<dbReference type="AlphaFoldDB" id="A0ABD0KBD6"/>
<name>A0ABD0KBD6_9CAEN</name>
<comment type="caution">
    <text evidence="1">The sequence shown here is derived from an EMBL/GenBank/DDBJ whole genome shotgun (WGS) entry which is preliminary data.</text>
</comment>
<dbReference type="Proteomes" id="UP001519460">
    <property type="component" value="Unassembled WGS sequence"/>
</dbReference>
<evidence type="ECO:0000313" key="1">
    <source>
        <dbReference type="EMBL" id="KAK7484387.1"/>
    </source>
</evidence>
<keyword evidence="2" id="KW-1185">Reference proteome</keyword>
<proteinExistence type="predicted"/>
<dbReference type="EMBL" id="JACVVK020000211">
    <property type="protein sequence ID" value="KAK7484387.1"/>
    <property type="molecule type" value="Genomic_DNA"/>
</dbReference>
<sequence>MCTREENRRATVFWKSYERSGGSHNNLIKTLSCCYTCPREISLTSHFLYLIHPSQNRKLVSLGNRTDKQFQRCLMTLSFIFLSLDDVSVKVSSGSVSTSDAMQGSVWSLLINCAQDKVHNNLQPYQRPYICFGG</sequence>
<accession>A0ABD0KBD6</accession>
<protein>
    <submittedName>
        <fullName evidence="1">Uncharacterized protein</fullName>
    </submittedName>
</protein>